<dbReference type="Proteomes" id="UP001642484">
    <property type="component" value="Unassembled WGS sequence"/>
</dbReference>
<dbReference type="InterPro" id="IPR022742">
    <property type="entry name" value="Hydrolase_4"/>
</dbReference>
<organism evidence="1 2">
    <name type="scientific">Durusdinium trenchii</name>
    <dbReference type="NCBI Taxonomy" id="1381693"/>
    <lineage>
        <taxon>Eukaryota</taxon>
        <taxon>Sar</taxon>
        <taxon>Alveolata</taxon>
        <taxon>Dinophyceae</taxon>
        <taxon>Suessiales</taxon>
        <taxon>Symbiodiniaceae</taxon>
        <taxon>Durusdinium</taxon>
    </lineage>
</organism>
<dbReference type="EMBL" id="CAXAMN010000669">
    <property type="protein sequence ID" value="CAK8989995.1"/>
    <property type="molecule type" value="Genomic_DNA"/>
</dbReference>
<sequence>MPPKLPEGKYCELPQRGVKLYYEIQGPLRREYQGAKEEVLFLLMGSVADLRKTTDQQFVNAGVGVFKVFAFDHRNTGRSTIKDEPCTMEDYADDAAALLEAVFPDRLPIFVMGVSFGAMVAQHMALRHPKLIKRLVLCCGPSGGPGGSAYPIQEWYEPSFSMEERVLRRMAQANSSRDAAWKERCKSEFEMVHTLLMRDEKVGLDEPLRQQGIHRQLEARRGHDTWARLPELKMDTLVCGSPQDDITPVSLLEKLADRIGCERKLDFEGGHAFAAADAKCLPFINEWLRRPDRMEKSTETSNGHSVIWKVVGGADKGGIIVRSGPGLSDELVKERLSTGALVEEVESRGDRICYRLQQGSGPREGWVTVKLAGGKELLTKI</sequence>
<dbReference type="GO" id="GO:0016787">
    <property type="term" value="F:hydrolase activity"/>
    <property type="evidence" value="ECO:0007669"/>
    <property type="project" value="UniProtKB-KW"/>
</dbReference>
<protein>
    <submittedName>
        <fullName evidence="1">Uncharacterized protein</fullName>
    </submittedName>
</protein>
<dbReference type="PANTHER" id="PTHR43433:SF5">
    <property type="entry name" value="AB HYDROLASE-1 DOMAIN-CONTAINING PROTEIN"/>
    <property type="match status" value="1"/>
</dbReference>
<dbReference type="Pfam" id="PF12146">
    <property type="entry name" value="Hydrolase_4"/>
    <property type="match status" value="1"/>
</dbReference>
<reference evidence="1 2" key="1">
    <citation type="submission" date="2024-02" db="EMBL/GenBank/DDBJ databases">
        <authorList>
            <person name="Chen Y."/>
            <person name="Shah S."/>
            <person name="Dougan E. K."/>
            <person name="Thang M."/>
            <person name="Chan C."/>
        </authorList>
    </citation>
    <scope>NUCLEOTIDE SEQUENCE [LARGE SCALE GENOMIC DNA]</scope>
</reference>
<dbReference type="Gene3D" id="3.40.50.1820">
    <property type="entry name" value="alpha/beta hydrolase"/>
    <property type="match status" value="1"/>
</dbReference>
<dbReference type="InterPro" id="IPR029058">
    <property type="entry name" value="AB_hydrolase_fold"/>
</dbReference>
<accession>A0ABP0HIG0</accession>
<dbReference type="SUPFAM" id="SSF53474">
    <property type="entry name" value="alpha/beta-Hydrolases"/>
    <property type="match status" value="1"/>
</dbReference>
<dbReference type="PANTHER" id="PTHR43433">
    <property type="entry name" value="HYDROLASE, ALPHA/BETA FOLD FAMILY PROTEIN"/>
    <property type="match status" value="1"/>
</dbReference>
<dbReference type="InterPro" id="IPR050471">
    <property type="entry name" value="AB_hydrolase"/>
</dbReference>
<name>A0ABP0HIG0_9DINO</name>
<gene>
    <name evidence="1" type="ORF">CCMP2556_LOCUS1873</name>
</gene>
<keyword evidence="2" id="KW-1185">Reference proteome</keyword>
<proteinExistence type="predicted"/>
<evidence type="ECO:0000313" key="1">
    <source>
        <dbReference type="EMBL" id="CAK8989995.1"/>
    </source>
</evidence>
<evidence type="ECO:0000313" key="2">
    <source>
        <dbReference type="Proteomes" id="UP001642484"/>
    </source>
</evidence>
<comment type="caution">
    <text evidence="1">The sequence shown here is derived from an EMBL/GenBank/DDBJ whole genome shotgun (WGS) entry which is preliminary data.</text>
</comment>